<reference evidence="2 3" key="1">
    <citation type="submission" date="2019-04" db="EMBL/GenBank/DDBJ databases">
        <title>An improved genome assembly and genetic linkage map for asparagus bean, Vigna unguiculata ssp. sesquipedialis.</title>
        <authorList>
            <person name="Xia Q."/>
            <person name="Zhang R."/>
            <person name="Dong Y."/>
        </authorList>
    </citation>
    <scope>NUCLEOTIDE SEQUENCE [LARGE SCALE GENOMIC DNA]</scope>
    <source>
        <tissue evidence="2">Leaf</tissue>
    </source>
</reference>
<organism evidence="2 3">
    <name type="scientific">Vigna unguiculata</name>
    <name type="common">Cowpea</name>
    <dbReference type="NCBI Taxonomy" id="3917"/>
    <lineage>
        <taxon>Eukaryota</taxon>
        <taxon>Viridiplantae</taxon>
        <taxon>Streptophyta</taxon>
        <taxon>Embryophyta</taxon>
        <taxon>Tracheophyta</taxon>
        <taxon>Spermatophyta</taxon>
        <taxon>Magnoliopsida</taxon>
        <taxon>eudicotyledons</taxon>
        <taxon>Gunneridae</taxon>
        <taxon>Pentapetalae</taxon>
        <taxon>rosids</taxon>
        <taxon>fabids</taxon>
        <taxon>Fabales</taxon>
        <taxon>Fabaceae</taxon>
        <taxon>Papilionoideae</taxon>
        <taxon>50 kb inversion clade</taxon>
        <taxon>NPAAA clade</taxon>
        <taxon>indigoferoid/millettioid clade</taxon>
        <taxon>Phaseoleae</taxon>
        <taxon>Vigna</taxon>
    </lineage>
</organism>
<dbReference type="EMBL" id="CP039354">
    <property type="protein sequence ID" value="QCE11508.1"/>
    <property type="molecule type" value="Genomic_DNA"/>
</dbReference>
<feature type="compositionally biased region" description="Polar residues" evidence="1">
    <location>
        <begin position="80"/>
        <end position="91"/>
    </location>
</feature>
<dbReference type="Proteomes" id="UP000501690">
    <property type="component" value="Linkage Group LG10"/>
</dbReference>
<evidence type="ECO:0000313" key="2">
    <source>
        <dbReference type="EMBL" id="QCE11508.1"/>
    </source>
</evidence>
<protein>
    <submittedName>
        <fullName evidence="2">Uncharacterized protein</fullName>
    </submittedName>
</protein>
<evidence type="ECO:0000313" key="3">
    <source>
        <dbReference type="Proteomes" id="UP000501690"/>
    </source>
</evidence>
<sequence>MSAEVRRAGLRAGSSPFMCVFGDDRVILYTGVDDVQVMLLTLETNRIRMDDLSSISDKSENVKLDDLDKNNPTDEHMIQSPATCVNQNPNDTLARPSGNGNRSFFDRCGKNTKNDKSIARLDDVLPELQLVYYQTPKVANISGGGFSLANPTTHNSGPNYMKNNIRLGAA</sequence>
<evidence type="ECO:0000256" key="1">
    <source>
        <dbReference type="SAM" id="MobiDB-lite"/>
    </source>
</evidence>
<dbReference type="AlphaFoldDB" id="A0A4D6NDS9"/>
<name>A0A4D6NDS9_VIGUN</name>
<feature type="region of interest" description="Disordered" evidence="1">
    <location>
        <begin position="63"/>
        <end position="103"/>
    </location>
</feature>
<keyword evidence="3" id="KW-1185">Reference proteome</keyword>
<gene>
    <name evidence="2" type="ORF">DEO72_LG10g2741</name>
</gene>
<proteinExistence type="predicted"/>
<accession>A0A4D6NDS9</accession>
<feature type="compositionally biased region" description="Basic and acidic residues" evidence="1">
    <location>
        <begin position="63"/>
        <end position="77"/>
    </location>
</feature>